<comment type="caution">
    <text evidence="1">The sequence shown here is derived from an EMBL/GenBank/DDBJ whole genome shotgun (WGS) entry which is preliminary data.</text>
</comment>
<protein>
    <submittedName>
        <fullName evidence="1">Uncharacterized protein</fullName>
    </submittedName>
</protein>
<reference evidence="1" key="1">
    <citation type="submission" date="2020-10" db="EMBL/GenBank/DDBJ databases">
        <title>Taxonomic study of unclassified bacteria belonging to the class Ktedonobacteria.</title>
        <authorList>
            <person name="Yabe S."/>
            <person name="Wang C.M."/>
            <person name="Zheng Y."/>
            <person name="Sakai Y."/>
            <person name="Cavaletti L."/>
            <person name="Monciardini P."/>
            <person name="Donadio S."/>
        </authorList>
    </citation>
    <scope>NUCLEOTIDE SEQUENCE</scope>
    <source>
        <strain evidence="1">ID150040</strain>
    </source>
</reference>
<gene>
    <name evidence="1" type="ORF">KSF_093070</name>
</gene>
<dbReference type="RefSeq" id="WP_220209907.1">
    <property type="nucleotide sequence ID" value="NZ_BNJK01000002.1"/>
</dbReference>
<name>A0A8J3IWQ0_9CHLR</name>
<accession>A0A8J3IWQ0</accession>
<evidence type="ECO:0000313" key="1">
    <source>
        <dbReference type="EMBL" id="GHO99259.1"/>
    </source>
</evidence>
<organism evidence="1 2">
    <name type="scientific">Reticulibacter mediterranei</name>
    <dbReference type="NCBI Taxonomy" id="2778369"/>
    <lineage>
        <taxon>Bacteria</taxon>
        <taxon>Bacillati</taxon>
        <taxon>Chloroflexota</taxon>
        <taxon>Ktedonobacteria</taxon>
        <taxon>Ktedonobacterales</taxon>
        <taxon>Reticulibacteraceae</taxon>
        <taxon>Reticulibacter</taxon>
    </lineage>
</organism>
<dbReference type="Proteomes" id="UP000597444">
    <property type="component" value="Unassembled WGS sequence"/>
</dbReference>
<evidence type="ECO:0000313" key="2">
    <source>
        <dbReference type="Proteomes" id="UP000597444"/>
    </source>
</evidence>
<keyword evidence="2" id="KW-1185">Reference proteome</keyword>
<sequence length="67" mass="7677">MQPYSHYMGLKIIHEQIIEEAQNRNRFSSEEQDVHKQNWLQSVGALFAHLNAITAHKPKTATSPSCD</sequence>
<proteinExistence type="predicted"/>
<dbReference type="EMBL" id="BNJK01000002">
    <property type="protein sequence ID" value="GHO99259.1"/>
    <property type="molecule type" value="Genomic_DNA"/>
</dbReference>
<dbReference type="AlphaFoldDB" id="A0A8J3IWQ0"/>